<feature type="signal peptide" evidence="7">
    <location>
        <begin position="1"/>
        <end position="34"/>
    </location>
</feature>
<keyword evidence="3" id="KW-1134">Transmembrane beta strand</keyword>
<keyword evidence="10" id="KW-1185">Reference proteome</keyword>
<dbReference type="Gene3D" id="2.40.170.20">
    <property type="entry name" value="TonB-dependent receptor, beta-barrel domain"/>
    <property type="match status" value="1"/>
</dbReference>
<dbReference type="InterPro" id="IPR036942">
    <property type="entry name" value="Beta-barrel_TonB_sf"/>
</dbReference>
<accession>A0A840Z1J2</accession>
<organism evidence="9 10">
    <name type="scientific">Stakelama sediminis</name>
    <dbReference type="NCBI Taxonomy" id="463200"/>
    <lineage>
        <taxon>Bacteria</taxon>
        <taxon>Pseudomonadati</taxon>
        <taxon>Pseudomonadota</taxon>
        <taxon>Alphaproteobacteria</taxon>
        <taxon>Sphingomonadales</taxon>
        <taxon>Sphingomonadaceae</taxon>
        <taxon>Stakelama</taxon>
    </lineage>
</organism>
<comment type="subcellular location">
    <subcellularLocation>
        <location evidence="1">Cell outer membrane</location>
        <topology evidence="1">Multi-pass membrane protein</topology>
    </subcellularLocation>
</comment>
<dbReference type="RefSeq" id="WP_184005441.1">
    <property type="nucleotide sequence ID" value="NZ_BAABIF010000011.1"/>
</dbReference>
<evidence type="ECO:0000313" key="10">
    <source>
        <dbReference type="Proteomes" id="UP000554342"/>
    </source>
</evidence>
<dbReference type="InterPro" id="IPR039426">
    <property type="entry name" value="TonB-dep_rcpt-like"/>
</dbReference>
<reference evidence="9 10" key="1">
    <citation type="submission" date="2020-08" db="EMBL/GenBank/DDBJ databases">
        <title>Genomic Encyclopedia of Type Strains, Phase IV (KMG-IV): sequencing the most valuable type-strain genomes for metagenomic binning, comparative biology and taxonomic classification.</title>
        <authorList>
            <person name="Goeker M."/>
        </authorList>
    </citation>
    <scope>NUCLEOTIDE SEQUENCE [LARGE SCALE GENOMIC DNA]</scope>
    <source>
        <strain evidence="9 10">DSM 27203</strain>
    </source>
</reference>
<protein>
    <submittedName>
        <fullName evidence="9">Outer membrane receptor for ferrienterochelin and colicin</fullName>
    </submittedName>
</protein>
<evidence type="ECO:0000256" key="4">
    <source>
        <dbReference type="ARBA" id="ARBA00022692"/>
    </source>
</evidence>
<dbReference type="Pfam" id="PF25183">
    <property type="entry name" value="OMP_b-brl_4"/>
    <property type="match status" value="2"/>
</dbReference>
<keyword evidence="2" id="KW-0813">Transport</keyword>
<evidence type="ECO:0000256" key="2">
    <source>
        <dbReference type="ARBA" id="ARBA00022448"/>
    </source>
</evidence>
<dbReference type="GO" id="GO:0009279">
    <property type="term" value="C:cell outer membrane"/>
    <property type="evidence" value="ECO:0007669"/>
    <property type="project" value="UniProtKB-SubCell"/>
</dbReference>
<evidence type="ECO:0000256" key="1">
    <source>
        <dbReference type="ARBA" id="ARBA00004571"/>
    </source>
</evidence>
<keyword evidence="9" id="KW-0675">Receptor</keyword>
<dbReference type="SUPFAM" id="SSF56935">
    <property type="entry name" value="Porins"/>
    <property type="match status" value="1"/>
</dbReference>
<evidence type="ECO:0000313" key="9">
    <source>
        <dbReference type="EMBL" id="MBB5720001.1"/>
    </source>
</evidence>
<dbReference type="AlphaFoldDB" id="A0A840Z1J2"/>
<keyword evidence="4" id="KW-0812">Transmembrane</keyword>
<dbReference type="GO" id="GO:0044718">
    <property type="term" value="P:siderophore transmembrane transport"/>
    <property type="evidence" value="ECO:0007669"/>
    <property type="project" value="TreeGrafter"/>
</dbReference>
<feature type="domain" description="TonB-dependent transporter Oar-like beta-barrel" evidence="8">
    <location>
        <begin position="242"/>
        <end position="323"/>
    </location>
</feature>
<gene>
    <name evidence="9" type="ORF">FHR23_002960</name>
</gene>
<dbReference type="PANTHER" id="PTHR30069">
    <property type="entry name" value="TONB-DEPENDENT OUTER MEMBRANE RECEPTOR"/>
    <property type="match status" value="1"/>
</dbReference>
<keyword evidence="6" id="KW-0998">Cell outer membrane</keyword>
<evidence type="ECO:0000256" key="5">
    <source>
        <dbReference type="ARBA" id="ARBA00023136"/>
    </source>
</evidence>
<dbReference type="PANTHER" id="PTHR30069:SF46">
    <property type="entry name" value="OAR PROTEIN"/>
    <property type="match status" value="1"/>
</dbReference>
<proteinExistence type="predicted"/>
<dbReference type="InterPro" id="IPR037066">
    <property type="entry name" value="Plug_dom_sf"/>
</dbReference>
<name>A0A840Z1J2_9SPHN</name>
<evidence type="ECO:0000256" key="3">
    <source>
        <dbReference type="ARBA" id="ARBA00022452"/>
    </source>
</evidence>
<keyword evidence="7" id="KW-0732">Signal</keyword>
<evidence type="ECO:0000259" key="8">
    <source>
        <dbReference type="Pfam" id="PF25183"/>
    </source>
</evidence>
<comment type="caution">
    <text evidence="9">The sequence shown here is derived from an EMBL/GenBank/DDBJ whole genome shotgun (WGS) entry which is preliminary data.</text>
</comment>
<feature type="chain" id="PRO_5033046696" evidence="7">
    <location>
        <begin position="35"/>
        <end position="1025"/>
    </location>
</feature>
<evidence type="ECO:0000256" key="7">
    <source>
        <dbReference type="SAM" id="SignalP"/>
    </source>
</evidence>
<dbReference type="Gene3D" id="2.60.40.1120">
    <property type="entry name" value="Carboxypeptidase-like, regulatory domain"/>
    <property type="match status" value="1"/>
</dbReference>
<feature type="domain" description="TonB-dependent transporter Oar-like beta-barrel" evidence="8">
    <location>
        <begin position="326"/>
        <end position="907"/>
    </location>
</feature>
<sequence>MRSHASKIRRITNGVSVSGAALALALTAAVPAYAQTGTSSLEGHVTGLPAGTKVVIVDNNTGEKTSAKVDAKGNYRVIGLRPSTYTVIVANLEPQQTQLFIGQTGVVNFGKSTTGGDIVVTSTRGQVDVRSPTVATNVTPAQIENLPQNTRNFLSFASLAPGVNLSRGATPQLQAGAVASSNVNVLIDGMSLKNPVNHGGIFGQNYGLGNPFPQIAIQEYNVETQNFGAETGQAGSAVITAITKTGGNHFHGSAFIDFQPNSFITQPYFDKKNGVPKPAYNRKQFGGELGGPIIPDKLTFYVAGEGTIENLPGTQGIVTNVPTSVSNLVNISHNKDFKQGLYFGKLTWFATDSDTVNLEAFIRRENNLSDIDSNAASTHGRTILTHEDRFQFNWKHHAGNFVNELNIAYDKQTQETPPVGTGPEYNLDNSYYSASDCTADEIANTNCQVMNPDFSARAQLGAHYFYQGDAVKSFTLKNDSTLISGNHTIKFGGQFALLNMSRTVNNAFDGRYFYYNPGASGTFDPLTDQPYGAKINIQSSPTVSAKDYQIGAYVQDEWRPDDHWTLNYGLRWDLETNANNNDYVTPTAVADALRNYPGWAANGIDPNNYISTGSNRKPEWGAIQPRFGVSYDVHGDGSLVIFGGVGRYFDRSLFIEGVLETLTNSSKIANVYFCNNGGASQGAGNGLTPADCAQWNSAYLNPANLRALAKTQGTNGGDVWVLNNKTRLPFSDQLDFGIRKRFGQIRTSITYSHISSHNIFQYVRANYFTNGWYTRYLQTDAAGNVIGCTPGGDAWIQDNISDVTYAACPAGGGQLQGYQGKLDRGMSDGKAQYDAFYIKAEKPFTDNSIWGFTTTLTLQFAKSNVAQALSSDEFYNGSRQDAYGWNYVGGVEKWHLVTTGIYRAPLGLTLSGTLDLSSGPSFGNVVFGDTPDSASAYGNFGGVFYPKPFIAYKRLDLKIAKTFTMPWGDGDHKLTADFQVFNVFNWLNRTYSAWGAGSGDPAPLIENGQVYNDSRRFQAGIRYKF</sequence>
<dbReference type="EMBL" id="JACIJI010000007">
    <property type="protein sequence ID" value="MBB5720001.1"/>
    <property type="molecule type" value="Genomic_DNA"/>
</dbReference>
<dbReference type="InterPro" id="IPR057601">
    <property type="entry name" value="Oar-like_b-barrel"/>
</dbReference>
<evidence type="ECO:0000256" key="6">
    <source>
        <dbReference type="ARBA" id="ARBA00023237"/>
    </source>
</evidence>
<keyword evidence="5" id="KW-0472">Membrane</keyword>
<dbReference type="GO" id="GO:0015344">
    <property type="term" value="F:siderophore uptake transmembrane transporter activity"/>
    <property type="evidence" value="ECO:0007669"/>
    <property type="project" value="TreeGrafter"/>
</dbReference>
<dbReference type="Proteomes" id="UP000554342">
    <property type="component" value="Unassembled WGS sequence"/>
</dbReference>
<dbReference type="Gene3D" id="2.170.130.10">
    <property type="entry name" value="TonB-dependent receptor, plug domain"/>
    <property type="match status" value="1"/>
</dbReference>